<protein>
    <recommendedName>
        <fullName evidence="3">ApeA N-terminal domain-containing protein</fullName>
    </recommendedName>
</protein>
<accession>A0ABM8K476</accession>
<gene>
    <name evidence="1" type="ORF">CRDW_10840</name>
</gene>
<name>A0ABM8K476_9FLAO</name>
<keyword evidence="2" id="KW-1185">Reference proteome</keyword>
<evidence type="ECO:0008006" key="3">
    <source>
        <dbReference type="Google" id="ProtNLM"/>
    </source>
</evidence>
<reference evidence="1 2" key="1">
    <citation type="journal article" date="2020" name="Microbes Environ.">
        <title>Synthetic bacterial community of duckweed: a simple and stable system to study plant-microbe interactions.</title>
        <authorList>
            <person name="Ishizawa H."/>
            <person name="Tada M."/>
            <person name="Kuroda M."/>
            <person name="Inoue D."/>
            <person name="Futamata H."/>
            <person name="Ike M."/>
        </authorList>
    </citation>
    <scope>NUCLEOTIDE SEQUENCE [LARGE SCALE GENOMIC DNA]</scope>
    <source>
        <strain evidence="1 2">DW100</strain>
    </source>
</reference>
<organism evidence="1 2">
    <name type="scientific">Chryseobacterium gambrini</name>
    <dbReference type="NCBI Taxonomy" id="373672"/>
    <lineage>
        <taxon>Bacteria</taxon>
        <taxon>Pseudomonadati</taxon>
        <taxon>Bacteroidota</taxon>
        <taxon>Flavobacteriia</taxon>
        <taxon>Flavobacteriales</taxon>
        <taxon>Weeksellaceae</taxon>
        <taxon>Chryseobacterium group</taxon>
        <taxon>Chryseobacterium</taxon>
    </lineage>
</organism>
<evidence type="ECO:0000313" key="2">
    <source>
        <dbReference type="Proteomes" id="UP001380186"/>
    </source>
</evidence>
<sequence>MSKIYDGFNSVSALSLNNPQGTQNGLQDKYLKIKYLSCKEESGYVTLYFEIQSKGLKDFICSLSVYREGKLGFYPEGISKIEKLSNGISKLSFGYHKYSDNMIGSKNNFYAIISADNISAKSQNFKTVFKSESSSLQNCGSEYKNKIRCTEYHGTFGPEYVGEISLKQFKLWNNLISNSVVTQDEKDILIAMSENEGNLDCVQSYDSEVFSAGAMQKTVNTDGEGEFPIQLYEFNMSFPEKASKLEKCGWKVEAKDNKYIISYNGISGKELKNYIRDGFTKESFKKFTQCKPLEAIIKLLNDTDFQTKQIEDFIERLHFCLQIKPSNYNYKIGDFLKTKLGRAIALDHHVNRKAHVKKCFGESLDTFFKQNSQVSKNPNDWGNNFSVYEKKILEIYGPLRGEKSKGYSMTNAKIRYDQLKNKL</sequence>
<dbReference type="Proteomes" id="UP001380186">
    <property type="component" value="Chromosome"/>
</dbReference>
<dbReference type="EMBL" id="AP029022">
    <property type="protein sequence ID" value="BEV03710.1"/>
    <property type="molecule type" value="Genomic_DNA"/>
</dbReference>
<evidence type="ECO:0000313" key="1">
    <source>
        <dbReference type="EMBL" id="BEV03710.1"/>
    </source>
</evidence>
<dbReference type="RefSeq" id="WP_338614564.1">
    <property type="nucleotide sequence ID" value="NZ_AP029022.1"/>
</dbReference>
<proteinExistence type="predicted"/>